<dbReference type="AlphaFoldDB" id="A0A0P9FDY9"/>
<dbReference type="PATRIC" id="fig|186479.3.peg.3631"/>
<sequence length="184" mass="20340">MPPGLRKFVLSVHITTSVGWIGAIIAYIPLDLTTRSSQDAETLRAAYLAMELIAVWAIVPLAWAALVTGLIISLGTPWGLFRHYWVLISLVLTAVALPVLLSEMRTISALARIAADPTTSDTALRALPSTLVHSVGGLIVLLVVLWLNVYKPRGLTPYGWRKQQEQRRALQRSKQDEQRKVPQL</sequence>
<evidence type="ECO:0000313" key="3">
    <source>
        <dbReference type="Proteomes" id="UP000050509"/>
    </source>
</evidence>
<feature type="transmembrane region" description="Helical" evidence="1">
    <location>
        <begin position="48"/>
        <end position="72"/>
    </location>
</feature>
<dbReference type="Pfam" id="PF10027">
    <property type="entry name" value="DUF2269"/>
    <property type="match status" value="1"/>
</dbReference>
<dbReference type="Proteomes" id="UP000050509">
    <property type="component" value="Unassembled WGS sequence"/>
</dbReference>
<organism evidence="2 3">
    <name type="scientific">Kouleothrix aurantiaca</name>
    <dbReference type="NCBI Taxonomy" id="186479"/>
    <lineage>
        <taxon>Bacteria</taxon>
        <taxon>Bacillati</taxon>
        <taxon>Chloroflexota</taxon>
        <taxon>Chloroflexia</taxon>
        <taxon>Chloroflexales</taxon>
        <taxon>Roseiflexineae</taxon>
        <taxon>Roseiflexaceae</taxon>
        <taxon>Kouleothrix</taxon>
    </lineage>
</organism>
<protein>
    <recommendedName>
        <fullName evidence="4">DUF2269 domain-containing protein</fullName>
    </recommendedName>
</protein>
<dbReference type="InterPro" id="IPR018729">
    <property type="entry name" value="DUF2269_transmembrane"/>
</dbReference>
<accession>A0A0P9FDY9</accession>
<keyword evidence="1" id="KW-1133">Transmembrane helix</keyword>
<keyword evidence="3" id="KW-1185">Reference proteome</keyword>
<proteinExistence type="predicted"/>
<evidence type="ECO:0000313" key="2">
    <source>
        <dbReference type="EMBL" id="KPV55017.1"/>
    </source>
</evidence>
<name>A0A0P9FDY9_9CHLR</name>
<evidence type="ECO:0008006" key="4">
    <source>
        <dbReference type="Google" id="ProtNLM"/>
    </source>
</evidence>
<keyword evidence="1" id="KW-0812">Transmembrane</keyword>
<gene>
    <name evidence="2" type="ORF">SE17_00215</name>
</gene>
<keyword evidence="1" id="KW-0472">Membrane</keyword>
<feature type="transmembrane region" description="Helical" evidence="1">
    <location>
        <begin position="84"/>
        <end position="101"/>
    </location>
</feature>
<evidence type="ECO:0000256" key="1">
    <source>
        <dbReference type="SAM" id="Phobius"/>
    </source>
</evidence>
<comment type="caution">
    <text evidence="2">The sequence shown here is derived from an EMBL/GenBank/DDBJ whole genome shotgun (WGS) entry which is preliminary data.</text>
</comment>
<dbReference type="EMBL" id="LJCR01000002">
    <property type="protein sequence ID" value="KPV55017.1"/>
    <property type="molecule type" value="Genomic_DNA"/>
</dbReference>
<feature type="transmembrane region" description="Helical" evidence="1">
    <location>
        <begin position="131"/>
        <end position="150"/>
    </location>
</feature>
<feature type="transmembrane region" description="Helical" evidence="1">
    <location>
        <begin position="7"/>
        <end position="28"/>
    </location>
</feature>
<reference evidence="2 3" key="1">
    <citation type="submission" date="2015-09" db="EMBL/GenBank/DDBJ databases">
        <title>Draft genome sequence of Kouleothrix aurantiaca JCM 19913.</title>
        <authorList>
            <person name="Hemp J."/>
        </authorList>
    </citation>
    <scope>NUCLEOTIDE SEQUENCE [LARGE SCALE GENOMIC DNA]</scope>
    <source>
        <strain evidence="2 3">COM-B</strain>
    </source>
</reference>